<dbReference type="Gene3D" id="3.20.20.80">
    <property type="entry name" value="Glycosidases"/>
    <property type="match status" value="1"/>
</dbReference>
<protein>
    <submittedName>
        <fullName evidence="3">Poly-beta-1,6-N-acetyl-D-glucosamine N-deacetylase PgaB</fullName>
    </submittedName>
</protein>
<proteinExistence type="predicted"/>
<evidence type="ECO:0000313" key="3">
    <source>
        <dbReference type="EMBL" id="MFC1848652.1"/>
    </source>
</evidence>
<evidence type="ECO:0000256" key="1">
    <source>
        <dbReference type="SAM" id="Phobius"/>
    </source>
</evidence>
<dbReference type="Pfam" id="PF14883">
    <property type="entry name" value="GHL13"/>
    <property type="match status" value="1"/>
</dbReference>
<dbReference type="InterPro" id="IPR032772">
    <property type="entry name" value="PGA_deacetylase_PgaB_C"/>
</dbReference>
<gene>
    <name evidence="3" type="ORF">ACFL27_00450</name>
</gene>
<keyword evidence="1" id="KW-0812">Transmembrane</keyword>
<keyword evidence="1" id="KW-1133">Transmembrane helix</keyword>
<feature type="transmembrane region" description="Helical" evidence="1">
    <location>
        <begin position="21"/>
        <end position="39"/>
    </location>
</feature>
<dbReference type="PANTHER" id="PTHR43405:SF1">
    <property type="entry name" value="GLYCOSYL HYDROLASE DIGH"/>
    <property type="match status" value="1"/>
</dbReference>
<keyword evidence="1" id="KW-0472">Membrane</keyword>
<comment type="caution">
    <text evidence="3">The sequence shown here is derived from an EMBL/GenBank/DDBJ whole genome shotgun (WGS) entry which is preliminary data.</text>
</comment>
<sequence length="422" mass="49646">MQLSGRSHSRNIMDLEYKNRSPSIIFLLFIMFVKASVGVTDTDAEMMNSPPRIGVDDTPILAVQLFDLNFRQQQDFDQLFQTLKSHGFNTVFMRVFQNIEQKAKQSAARSVTGTYFRSPRSPLMRDMLKLACQAAQKNNINLYAWMTTRHCDWIREKHRDWCDKRYNLKTHQEEVYDRLDICNPHFRTFITQLFEDLAHYPIQGILFQDDIVLRHTEGFSEFAKQRYFHDTGRAVSAAEMYRKTRSIKSKVLVTKYGDTFFRWRQWRIAEIMNFLNLITEQCRKVNPNLKFALNCYYETLTAPENARTWFAQDISYAKNSSMHLFSFMAYHRQIAQETNISIAASLKLLGKMTRNACRVLETPSRVLMKIQVRDWQTHHDVDWAEIKEAIRFIRNEGAVGIALVPYRKNLPLKEIQGTTLED</sequence>
<accession>A0ABV6YR22</accession>
<dbReference type="PANTHER" id="PTHR43405">
    <property type="entry name" value="GLYCOSYL HYDROLASE DIGH"/>
    <property type="match status" value="1"/>
</dbReference>
<dbReference type="Proteomes" id="UP001594351">
    <property type="component" value="Unassembled WGS sequence"/>
</dbReference>
<dbReference type="InterPro" id="IPR017853">
    <property type="entry name" value="GH"/>
</dbReference>
<evidence type="ECO:0000259" key="2">
    <source>
        <dbReference type="Pfam" id="PF14883"/>
    </source>
</evidence>
<keyword evidence="4" id="KW-1185">Reference proteome</keyword>
<evidence type="ECO:0000313" key="4">
    <source>
        <dbReference type="Proteomes" id="UP001594351"/>
    </source>
</evidence>
<name>A0ABV6YR22_UNCC1</name>
<reference evidence="3 4" key="1">
    <citation type="submission" date="2024-09" db="EMBL/GenBank/DDBJ databases">
        <title>Laminarin stimulates single cell rates of sulfate reduction while oxygen inhibits transcriptomic activity in coastal marine sediment.</title>
        <authorList>
            <person name="Lindsay M."/>
            <person name="Orcutt B."/>
            <person name="Emerson D."/>
            <person name="Stepanauskas R."/>
            <person name="D'Angelo T."/>
        </authorList>
    </citation>
    <scope>NUCLEOTIDE SEQUENCE [LARGE SCALE GENOMIC DNA]</scope>
    <source>
        <strain evidence="3">SAG AM-311-K15</strain>
    </source>
</reference>
<dbReference type="SUPFAM" id="SSF51445">
    <property type="entry name" value="(Trans)glycosidases"/>
    <property type="match status" value="1"/>
</dbReference>
<dbReference type="EMBL" id="JBHPBY010000003">
    <property type="protein sequence ID" value="MFC1848652.1"/>
    <property type="molecule type" value="Genomic_DNA"/>
</dbReference>
<dbReference type="InterPro" id="IPR052177">
    <property type="entry name" value="Divisome_Glycosyl_Hydrolase"/>
</dbReference>
<organism evidence="3 4">
    <name type="scientific">candidate division CSSED10-310 bacterium</name>
    <dbReference type="NCBI Taxonomy" id="2855610"/>
    <lineage>
        <taxon>Bacteria</taxon>
        <taxon>Bacteria division CSSED10-310</taxon>
    </lineage>
</organism>
<feature type="domain" description="Poly-beta-1,6-N-acetyl-D-glucosamine N-deacetylase PgaB C-terminal" evidence="2">
    <location>
        <begin position="71"/>
        <end position="401"/>
    </location>
</feature>